<proteinExistence type="predicted"/>
<evidence type="ECO:0000313" key="2">
    <source>
        <dbReference type="EMBL" id="TDG68295.1"/>
    </source>
</evidence>
<name>A0A4R5N8P7_9LACO</name>
<dbReference type="Pfam" id="PF12895">
    <property type="entry name" value="ANAPC3"/>
    <property type="match status" value="1"/>
</dbReference>
<protein>
    <submittedName>
        <fullName evidence="2">Uncharacterized protein</fullName>
    </submittedName>
</protein>
<dbReference type="SUPFAM" id="SSF48452">
    <property type="entry name" value="TPR-like"/>
    <property type="match status" value="1"/>
</dbReference>
<dbReference type="STRING" id="907931.GCA_000165675_00428"/>
<feature type="repeat" description="TPR" evidence="1">
    <location>
        <begin position="241"/>
        <end position="274"/>
    </location>
</feature>
<dbReference type="Pfam" id="PF25058">
    <property type="entry name" value="ARM_TT21"/>
    <property type="match status" value="1"/>
</dbReference>
<keyword evidence="3" id="KW-1185">Reference proteome</keyword>
<dbReference type="InterPro" id="IPR019734">
    <property type="entry name" value="TPR_rpt"/>
</dbReference>
<dbReference type="Proteomes" id="UP000295681">
    <property type="component" value="Unassembled WGS sequence"/>
</dbReference>
<gene>
    <name evidence="2" type="ORF">C5L23_000601</name>
</gene>
<dbReference type="Gene3D" id="1.25.40.10">
    <property type="entry name" value="Tetratricopeptide repeat domain"/>
    <property type="match status" value="3"/>
</dbReference>
<evidence type="ECO:0000256" key="1">
    <source>
        <dbReference type="PROSITE-ProRule" id="PRU00339"/>
    </source>
</evidence>
<dbReference type="EMBL" id="PUFI01000014">
    <property type="protein sequence ID" value="TDG68295.1"/>
    <property type="molecule type" value="Genomic_DNA"/>
</dbReference>
<accession>A0A4R5N8P7</accession>
<dbReference type="PANTHER" id="PTHR12558">
    <property type="entry name" value="CELL DIVISION CYCLE 16,23,27"/>
    <property type="match status" value="1"/>
</dbReference>
<organism evidence="2 3">
    <name type="scientific">Leuconostoc fallax</name>
    <dbReference type="NCBI Taxonomy" id="1251"/>
    <lineage>
        <taxon>Bacteria</taxon>
        <taxon>Bacillati</taxon>
        <taxon>Bacillota</taxon>
        <taxon>Bacilli</taxon>
        <taxon>Lactobacillales</taxon>
        <taxon>Lactobacillaceae</taxon>
        <taxon>Leuconostoc</taxon>
    </lineage>
</organism>
<dbReference type="RefSeq" id="WP_010008381.1">
    <property type="nucleotide sequence ID" value="NZ_PUFI01000014.1"/>
</dbReference>
<comment type="caution">
    <text evidence="2">The sequence shown here is derived from an EMBL/GenBank/DDBJ whole genome shotgun (WGS) entry which is preliminary data.</text>
</comment>
<reference evidence="2 3" key="1">
    <citation type="journal article" date="2019" name="Appl. Microbiol. Biotechnol.">
        <title>Uncovering carbohydrate metabolism through a genotype-phenotype association study of 56 lactic acid bacteria genomes.</title>
        <authorList>
            <person name="Buron-Moles G."/>
            <person name="Chailyan A."/>
            <person name="Dolejs I."/>
            <person name="Forster J."/>
            <person name="Miks M.H."/>
        </authorList>
    </citation>
    <scope>NUCLEOTIDE SEQUENCE [LARGE SCALE GENOMIC DNA]</scope>
    <source>
        <strain evidence="2 3">ATCC 700006</strain>
    </source>
</reference>
<dbReference type="Pfam" id="PF13181">
    <property type="entry name" value="TPR_8"/>
    <property type="match status" value="1"/>
</dbReference>
<evidence type="ECO:0000313" key="3">
    <source>
        <dbReference type="Proteomes" id="UP000295681"/>
    </source>
</evidence>
<sequence>MTAINDANSMLNAIESGDLVSAQNYFKKSLQNDSDELIYNLAEELYGMGFTHYAKEAYELLLTRYPQEDSIRTALADIAIDDGEIDHALELLSQVNPESDAYVSSLLVKADLYQSEGLNEAAESSLRRAQQLMPDHDIIQLALAEFYFDIQSYHQAIPIYRRLIMQGTLEVSKIDIVARLGVAYAQIGNYDNAIGYLEQIKPENITLTTQFQLAVVYYQNTQWQDAIDLFNDIIDVDPKYTSVYPLLGKAYEKLNKIDEAYRIYQEGLSQDETNSQLYRLAGITAQKLNELESAETYLVKAIALDEADTMAITSLAQVLLLQDRAAEVITLILDQQENDVIDNSFYWVLAKAYEMTDEYEKASENYDLAWPLLQNNTDFLLDAMAWYRENGQRDIEIQSLQQYLKLVPDDIEMQLRLADYENDSM</sequence>
<dbReference type="AlphaFoldDB" id="A0A4R5N8P7"/>
<dbReference type="InterPro" id="IPR011990">
    <property type="entry name" value="TPR-like_helical_dom_sf"/>
</dbReference>
<keyword evidence="1" id="KW-0802">TPR repeat</keyword>
<feature type="repeat" description="TPR" evidence="1">
    <location>
        <begin position="207"/>
        <end position="240"/>
    </location>
</feature>
<dbReference type="SMART" id="SM00028">
    <property type="entry name" value="TPR"/>
    <property type="match status" value="7"/>
</dbReference>
<dbReference type="PROSITE" id="PS50005">
    <property type="entry name" value="TPR"/>
    <property type="match status" value="2"/>
</dbReference>
<dbReference type="PANTHER" id="PTHR12558:SF13">
    <property type="entry name" value="CELL DIVISION CYCLE PROTEIN 27 HOMOLOG"/>
    <property type="match status" value="1"/>
</dbReference>